<evidence type="ECO:0000259" key="5">
    <source>
        <dbReference type="PROSITE" id="PS50931"/>
    </source>
</evidence>
<reference evidence="7" key="1">
    <citation type="submission" date="2016-07" db="EMBL/GenBank/DDBJ databases">
        <title>Nontailed viruses are major unrecognized killers of bacteria in the ocean.</title>
        <authorList>
            <person name="Kauffman K."/>
            <person name="Hussain F."/>
            <person name="Yang J."/>
            <person name="Arevalo P."/>
            <person name="Brown J."/>
            <person name="Cutler M."/>
            <person name="Kelly L."/>
            <person name="Polz M.F."/>
        </authorList>
    </citation>
    <scope>NUCLEOTIDE SEQUENCE [LARGE SCALE GENOMIC DNA]</scope>
    <source>
        <strain evidence="7">10N.261.48.B5</strain>
    </source>
</reference>
<gene>
    <name evidence="6" type="ORF">BCT54_23160</name>
</gene>
<dbReference type="Gene3D" id="1.10.10.10">
    <property type="entry name" value="Winged helix-like DNA-binding domain superfamily/Winged helix DNA-binding domain"/>
    <property type="match status" value="1"/>
</dbReference>
<organism evidence="6 7">
    <name type="scientific">Vibrio splendidus</name>
    <dbReference type="NCBI Taxonomy" id="29497"/>
    <lineage>
        <taxon>Bacteria</taxon>
        <taxon>Pseudomonadati</taxon>
        <taxon>Pseudomonadota</taxon>
        <taxon>Gammaproteobacteria</taxon>
        <taxon>Vibrionales</taxon>
        <taxon>Vibrionaceae</taxon>
        <taxon>Vibrio</taxon>
    </lineage>
</organism>
<keyword evidence="3" id="KW-0238">DNA-binding</keyword>
<dbReference type="AlphaFoldDB" id="A0A2N7JQV0"/>
<proteinExistence type="inferred from homology"/>
<dbReference type="PANTHER" id="PTHR30126:SF40">
    <property type="entry name" value="HTH-TYPE TRANSCRIPTIONAL REGULATOR GLTR"/>
    <property type="match status" value="1"/>
</dbReference>
<dbReference type="Proteomes" id="UP000235533">
    <property type="component" value="Unassembled WGS sequence"/>
</dbReference>
<keyword evidence="4" id="KW-0804">Transcription</keyword>
<sequence length="293" mass="31802">MKKYNINVKMLKVLVSLRDTGSVSRTAEQLHVTQSAISHTVKALESTLDTQILVREARGVTLTAAGKSASESANVALSAINDILQLATTVVSGTIQVATVNSVSRVILPEVLVHTRRNYPNIEVKLLIGTDQEVEQWVKSGIADIGIAYNLQAKSSELLIEDQFYLIQERGKSSSTNLALSDLCDKGFVMSSSGCEPFIQQIFEQSNQELNVKATVSDIGALFSIVSSGYGVSLVPGLAFPNDWNKQVMRQPMTPFLGCSLRMMSPETSASNEAVQVILGYIREVSKSIKMTS</sequence>
<evidence type="ECO:0000256" key="1">
    <source>
        <dbReference type="ARBA" id="ARBA00009437"/>
    </source>
</evidence>
<evidence type="ECO:0000313" key="7">
    <source>
        <dbReference type="Proteomes" id="UP000235533"/>
    </source>
</evidence>
<dbReference type="EMBL" id="MCZF01000123">
    <property type="protein sequence ID" value="PMM53035.1"/>
    <property type="molecule type" value="Genomic_DNA"/>
</dbReference>
<dbReference type="SUPFAM" id="SSF53850">
    <property type="entry name" value="Periplasmic binding protein-like II"/>
    <property type="match status" value="1"/>
</dbReference>
<evidence type="ECO:0000256" key="3">
    <source>
        <dbReference type="ARBA" id="ARBA00023125"/>
    </source>
</evidence>
<dbReference type="InterPro" id="IPR005119">
    <property type="entry name" value="LysR_subst-bd"/>
</dbReference>
<feature type="domain" description="HTH lysR-type" evidence="5">
    <location>
        <begin position="6"/>
        <end position="63"/>
    </location>
</feature>
<dbReference type="InterPro" id="IPR036388">
    <property type="entry name" value="WH-like_DNA-bd_sf"/>
</dbReference>
<comment type="caution">
    <text evidence="6">The sequence shown here is derived from an EMBL/GenBank/DDBJ whole genome shotgun (WGS) entry which is preliminary data.</text>
</comment>
<dbReference type="PRINTS" id="PR00039">
    <property type="entry name" value="HTHLYSR"/>
</dbReference>
<accession>A0A2N7JQV0</accession>
<dbReference type="GO" id="GO:0000976">
    <property type="term" value="F:transcription cis-regulatory region binding"/>
    <property type="evidence" value="ECO:0007669"/>
    <property type="project" value="TreeGrafter"/>
</dbReference>
<dbReference type="RefSeq" id="WP_230300131.1">
    <property type="nucleotide sequence ID" value="NZ_MCZF01000123.1"/>
</dbReference>
<dbReference type="SUPFAM" id="SSF46785">
    <property type="entry name" value="Winged helix' DNA-binding domain"/>
    <property type="match status" value="1"/>
</dbReference>
<dbReference type="InterPro" id="IPR036390">
    <property type="entry name" value="WH_DNA-bd_sf"/>
</dbReference>
<dbReference type="PROSITE" id="PS50931">
    <property type="entry name" value="HTH_LYSR"/>
    <property type="match status" value="1"/>
</dbReference>
<dbReference type="InterPro" id="IPR000847">
    <property type="entry name" value="LysR_HTH_N"/>
</dbReference>
<protein>
    <submittedName>
        <fullName evidence="6">LysR family transcriptional regulator</fullName>
    </submittedName>
</protein>
<dbReference type="Pfam" id="PF00126">
    <property type="entry name" value="HTH_1"/>
    <property type="match status" value="1"/>
</dbReference>
<keyword evidence="2" id="KW-0805">Transcription regulation</keyword>
<name>A0A2N7JQV0_VIBSP</name>
<dbReference type="GO" id="GO:0003700">
    <property type="term" value="F:DNA-binding transcription factor activity"/>
    <property type="evidence" value="ECO:0007669"/>
    <property type="project" value="InterPro"/>
</dbReference>
<comment type="similarity">
    <text evidence="1">Belongs to the LysR transcriptional regulatory family.</text>
</comment>
<evidence type="ECO:0000313" key="6">
    <source>
        <dbReference type="EMBL" id="PMM53035.1"/>
    </source>
</evidence>
<dbReference type="Gene3D" id="3.40.190.10">
    <property type="entry name" value="Periplasmic binding protein-like II"/>
    <property type="match status" value="2"/>
</dbReference>
<evidence type="ECO:0000256" key="2">
    <source>
        <dbReference type="ARBA" id="ARBA00023015"/>
    </source>
</evidence>
<evidence type="ECO:0000256" key="4">
    <source>
        <dbReference type="ARBA" id="ARBA00023163"/>
    </source>
</evidence>
<dbReference type="Pfam" id="PF03466">
    <property type="entry name" value="LysR_substrate"/>
    <property type="match status" value="1"/>
</dbReference>
<dbReference type="PANTHER" id="PTHR30126">
    <property type="entry name" value="HTH-TYPE TRANSCRIPTIONAL REGULATOR"/>
    <property type="match status" value="1"/>
</dbReference>